<dbReference type="EMBL" id="FTOT01000006">
    <property type="protein sequence ID" value="SIT15446.1"/>
    <property type="molecule type" value="Genomic_DNA"/>
</dbReference>
<evidence type="ECO:0000256" key="3">
    <source>
        <dbReference type="ARBA" id="ARBA00022525"/>
    </source>
</evidence>
<organism evidence="6 7">
    <name type="scientific">Gemmobacter megaterium</name>
    <dbReference type="NCBI Taxonomy" id="1086013"/>
    <lineage>
        <taxon>Bacteria</taxon>
        <taxon>Pseudomonadati</taxon>
        <taxon>Pseudomonadota</taxon>
        <taxon>Alphaproteobacteria</taxon>
        <taxon>Rhodobacterales</taxon>
        <taxon>Paracoccaceae</taxon>
        <taxon>Gemmobacter</taxon>
    </lineage>
</organism>
<evidence type="ECO:0000313" key="7">
    <source>
        <dbReference type="Proteomes" id="UP000186141"/>
    </source>
</evidence>
<evidence type="ECO:0000256" key="4">
    <source>
        <dbReference type="ARBA" id="ARBA00022737"/>
    </source>
</evidence>
<dbReference type="Gene3D" id="2.150.10.10">
    <property type="entry name" value="Serralysin-like metalloprotease, C-terminal"/>
    <property type="match status" value="2"/>
</dbReference>
<dbReference type="InterPro" id="IPR011049">
    <property type="entry name" value="Serralysin-like_metalloprot_C"/>
</dbReference>
<dbReference type="PRINTS" id="PR00313">
    <property type="entry name" value="CABNDNGRPT"/>
</dbReference>
<evidence type="ECO:0000259" key="5">
    <source>
        <dbReference type="Pfam" id="PF08548"/>
    </source>
</evidence>
<dbReference type="GO" id="GO:0005615">
    <property type="term" value="C:extracellular space"/>
    <property type="evidence" value="ECO:0007669"/>
    <property type="project" value="InterPro"/>
</dbReference>
<feature type="domain" description="Peptidase M10 serralysin C-terminal" evidence="5">
    <location>
        <begin position="254"/>
        <end position="365"/>
    </location>
</feature>
<dbReference type="InterPro" id="IPR001343">
    <property type="entry name" value="Hemolysn_Ca-bd"/>
</dbReference>
<evidence type="ECO:0000313" key="6">
    <source>
        <dbReference type="EMBL" id="SIT15446.1"/>
    </source>
</evidence>
<evidence type="ECO:0000256" key="1">
    <source>
        <dbReference type="ARBA" id="ARBA00001913"/>
    </source>
</evidence>
<name>A0A1N7PXX9_9RHOB</name>
<dbReference type="STRING" id="1086013.SAMN05421774_106249"/>
<keyword evidence="4" id="KW-0677">Repeat</keyword>
<accession>A0A1N7PXX9</accession>
<dbReference type="PANTHER" id="PTHR38340:SF1">
    <property type="entry name" value="S-LAYER PROTEIN"/>
    <property type="match status" value="1"/>
</dbReference>
<dbReference type="PROSITE" id="PS00330">
    <property type="entry name" value="HEMOLYSIN_CALCIUM"/>
    <property type="match status" value="3"/>
</dbReference>
<gene>
    <name evidence="6" type="ORF">SAMN05421774_106249</name>
</gene>
<protein>
    <submittedName>
        <fullName evidence="6">Type I secretion C-terminal target domain (VC_A0849 subclass)</fullName>
    </submittedName>
</protein>
<dbReference type="InterPro" id="IPR018511">
    <property type="entry name" value="Hemolysin-typ_Ca-bd_CS"/>
</dbReference>
<dbReference type="SUPFAM" id="SSF51120">
    <property type="entry name" value="beta-Roll"/>
    <property type="match status" value="1"/>
</dbReference>
<keyword evidence="7" id="KW-1185">Reference proteome</keyword>
<sequence length="371" mass="38158">MATGSTMITIDASAASGGMDWTTYLSSFVTAPGSYKFYGGTPDSAYGRTYFMNGSQLAFNYGDNHIVLDGSDLAYDFMHYGSSYGHGLSGSFDTIRIGTWVDGETTGEQGTGEVGRISGLDVLVEITGLDVDVAAGTGATAENTLMPIYSGLQGASASSAALEALLGTKAQHFIGSEGADTYTGTRFGDLVDGGAKADVIRGVQGDDVLNGDAGRDRLYGNKGEDLLNGGDGNDRLYGGLGNDTLYGGVGGDTLKGGAGDDVLQGGMGRDQLYGGAGADTFVFAELSDSSARKFDTIHDFDAAEGDLIDLSGVAEFSFIGTDAFSNTAGELRYDVTEAGTFVSGDVDGDGKADFGLMLVGEHLIEAGNFLL</sequence>
<reference evidence="6 7" key="1">
    <citation type="submission" date="2017-01" db="EMBL/GenBank/DDBJ databases">
        <authorList>
            <person name="Mah S.A."/>
            <person name="Swanson W.J."/>
            <person name="Moy G.W."/>
            <person name="Vacquier V.D."/>
        </authorList>
    </citation>
    <scope>NUCLEOTIDE SEQUENCE [LARGE SCALE GENOMIC DNA]</scope>
    <source>
        <strain evidence="6 7">DSM 26375</strain>
    </source>
</reference>
<dbReference type="GO" id="GO:0005509">
    <property type="term" value="F:calcium ion binding"/>
    <property type="evidence" value="ECO:0007669"/>
    <property type="project" value="InterPro"/>
</dbReference>
<dbReference type="AlphaFoldDB" id="A0A1N7PXX9"/>
<evidence type="ECO:0000256" key="2">
    <source>
        <dbReference type="ARBA" id="ARBA00004613"/>
    </source>
</evidence>
<dbReference type="Pfam" id="PF08548">
    <property type="entry name" value="Peptidase_M10_C"/>
    <property type="match status" value="1"/>
</dbReference>
<dbReference type="InterPro" id="IPR050557">
    <property type="entry name" value="RTX_toxin/Mannuronan_C5-epim"/>
</dbReference>
<keyword evidence="3" id="KW-0964">Secreted</keyword>
<dbReference type="PANTHER" id="PTHR38340">
    <property type="entry name" value="S-LAYER PROTEIN"/>
    <property type="match status" value="1"/>
</dbReference>
<dbReference type="Pfam" id="PF00353">
    <property type="entry name" value="HemolysinCabind"/>
    <property type="match status" value="2"/>
</dbReference>
<comment type="cofactor">
    <cofactor evidence="1">
        <name>Ca(2+)</name>
        <dbReference type="ChEBI" id="CHEBI:29108"/>
    </cofactor>
</comment>
<comment type="subcellular location">
    <subcellularLocation>
        <location evidence="2">Secreted</location>
    </subcellularLocation>
</comment>
<proteinExistence type="predicted"/>
<dbReference type="InterPro" id="IPR013858">
    <property type="entry name" value="Peptidase_M10B_C"/>
</dbReference>
<dbReference type="Proteomes" id="UP000186141">
    <property type="component" value="Unassembled WGS sequence"/>
</dbReference>